<accession>A0A7R8ZH36</accession>
<gene>
    <name evidence="1" type="ORF">TDIB3V08_LOCUS11422</name>
</gene>
<dbReference type="EMBL" id="OA574558">
    <property type="protein sequence ID" value="CAD7205270.1"/>
    <property type="molecule type" value="Genomic_DNA"/>
</dbReference>
<protein>
    <submittedName>
        <fullName evidence="1">Uncharacterized protein</fullName>
    </submittedName>
</protein>
<organism evidence="1">
    <name type="scientific">Timema douglasi</name>
    <name type="common">Walking stick</name>
    <dbReference type="NCBI Taxonomy" id="61478"/>
    <lineage>
        <taxon>Eukaryota</taxon>
        <taxon>Metazoa</taxon>
        <taxon>Ecdysozoa</taxon>
        <taxon>Arthropoda</taxon>
        <taxon>Hexapoda</taxon>
        <taxon>Insecta</taxon>
        <taxon>Pterygota</taxon>
        <taxon>Neoptera</taxon>
        <taxon>Polyneoptera</taxon>
        <taxon>Phasmatodea</taxon>
        <taxon>Timematodea</taxon>
        <taxon>Timematoidea</taxon>
        <taxon>Timematidae</taxon>
        <taxon>Timema</taxon>
    </lineage>
</organism>
<proteinExistence type="predicted"/>
<evidence type="ECO:0000313" key="1">
    <source>
        <dbReference type="EMBL" id="CAD7205270.1"/>
    </source>
</evidence>
<reference evidence="1" key="1">
    <citation type="submission" date="2020-11" db="EMBL/GenBank/DDBJ databases">
        <authorList>
            <person name="Tran Van P."/>
        </authorList>
    </citation>
    <scope>NUCLEOTIDE SEQUENCE</scope>
</reference>
<name>A0A7R8ZH36_TIMDO</name>
<dbReference type="AlphaFoldDB" id="A0A7R8ZH36"/>
<sequence length="117" mass="13010">MIGIVLSPLTPRDRTISLAYTLVLGRTSSLTSTSPTKKEIVCDLASPAQGLRDFKTGIELSVGMDIEHRATVPLLDGTMCATRRFETYRNLQDLGHVLDCKNINRTTGKDKHKDVWH</sequence>